<keyword evidence="2" id="KW-1185">Reference proteome</keyword>
<dbReference type="Proteomes" id="UP000252884">
    <property type="component" value="Unassembled WGS sequence"/>
</dbReference>
<name>A0A368XH18_9BURK</name>
<dbReference type="EMBL" id="QPJK01000012">
    <property type="protein sequence ID" value="RCW65777.1"/>
    <property type="molecule type" value="Genomic_DNA"/>
</dbReference>
<comment type="caution">
    <text evidence="1">The sequence shown here is derived from an EMBL/GenBank/DDBJ whole genome shotgun (WGS) entry which is preliminary data.</text>
</comment>
<evidence type="ECO:0000313" key="2">
    <source>
        <dbReference type="Proteomes" id="UP000252884"/>
    </source>
</evidence>
<dbReference type="RefSeq" id="WP_114471856.1">
    <property type="nucleotide sequence ID" value="NZ_QPJK01000012.1"/>
</dbReference>
<sequence length="114" mass="12338">MAYAAYKEFTPAATAPRRPVFQVLDVTVPLADAHGVRRALLACDGVDILRCEPLPRSGAACASAAPRARLTLHLADCSFEEVAHQVLACTHDGEFGRMASWRDHLRHLGMPCGN</sequence>
<protein>
    <submittedName>
        <fullName evidence="1">Uncharacterized protein</fullName>
    </submittedName>
</protein>
<dbReference type="AlphaFoldDB" id="A0A368XH18"/>
<accession>A0A368XH18</accession>
<gene>
    <name evidence="1" type="ORF">DES41_112228</name>
</gene>
<dbReference type="OrthoDB" id="8851450at2"/>
<proteinExistence type="predicted"/>
<reference evidence="1 2" key="1">
    <citation type="submission" date="2018-07" db="EMBL/GenBank/DDBJ databases">
        <title>Genomic Encyclopedia of Type Strains, Phase IV (KMG-IV): sequencing the most valuable type-strain genomes for metagenomic binning, comparative biology and taxonomic classification.</title>
        <authorList>
            <person name="Goeker M."/>
        </authorList>
    </citation>
    <scope>NUCLEOTIDE SEQUENCE [LARGE SCALE GENOMIC DNA]</scope>
    <source>
        <strain evidence="1 2">DSM 21634</strain>
    </source>
</reference>
<organism evidence="1 2">
    <name type="scientific">Pseudorhodoferax soli</name>
    <dbReference type="NCBI Taxonomy" id="545864"/>
    <lineage>
        <taxon>Bacteria</taxon>
        <taxon>Pseudomonadati</taxon>
        <taxon>Pseudomonadota</taxon>
        <taxon>Betaproteobacteria</taxon>
        <taxon>Burkholderiales</taxon>
        <taxon>Comamonadaceae</taxon>
    </lineage>
</organism>
<evidence type="ECO:0000313" key="1">
    <source>
        <dbReference type="EMBL" id="RCW65777.1"/>
    </source>
</evidence>